<feature type="compositionally biased region" description="Low complexity" evidence="1">
    <location>
        <begin position="58"/>
        <end position="87"/>
    </location>
</feature>
<evidence type="ECO:0000256" key="2">
    <source>
        <dbReference type="SAM" id="Phobius"/>
    </source>
</evidence>
<keyword evidence="2" id="KW-1133">Transmembrane helix</keyword>
<dbReference type="RefSeq" id="XP_031869732.1">
    <property type="nucleotide sequence ID" value="XM_032013132.1"/>
</dbReference>
<dbReference type="AlphaFoldDB" id="A0A370TNG9"/>
<keyword evidence="5" id="KW-1185">Reference proteome</keyword>
<dbReference type="GeneID" id="43597358"/>
<keyword evidence="2" id="KW-0812">Transmembrane</keyword>
<sequence>MRTILLLSVLLNLFFLRVAAQNTNSITSSQPTPTSSVSLTPEMSASAASSLFSTLATSVPQQPGEGPAPGDAGSSAGNGDSTAGAAGPDSGSITLSKGGIIAIIVIAVSVCVFGVVTSVLWYYAKKRSWEVRKTIRKSARRVATALTPRRTAFPKDALNPRRGSTRGLTRINEVPDTPRAPVDVEKGKPKLSSFEMSEPPQQSKWGRKFGG</sequence>
<name>A0A370TNG9_9HELO</name>
<gene>
    <name evidence="4" type="ORF">BP5553_04509</name>
</gene>
<protein>
    <recommendedName>
        <fullName evidence="6">Transmembrane protein</fullName>
    </recommendedName>
</protein>
<evidence type="ECO:0000256" key="1">
    <source>
        <dbReference type="SAM" id="MobiDB-lite"/>
    </source>
</evidence>
<keyword evidence="3" id="KW-0732">Signal</keyword>
<dbReference type="OrthoDB" id="5425637at2759"/>
<keyword evidence="2" id="KW-0472">Membrane</keyword>
<feature type="chain" id="PRO_5016934900" description="Transmembrane protein" evidence="3">
    <location>
        <begin position="21"/>
        <end position="211"/>
    </location>
</feature>
<evidence type="ECO:0000313" key="5">
    <source>
        <dbReference type="Proteomes" id="UP000254866"/>
    </source>
</evidence>
<proteinExistence type="predicted"/>
<feature type="region of interest" description="Disordered" evidence="1">
    <location>
        <begin position="58"/>
        <end position="88"/>
    </location>
</feature>
<evidence type="ECO:0000256" key="3">
    <source>
        <dbReference type="SAM" id="SignalP"/>
    </source>
</evidence>
<feature type="region of interest" description="Disordered" evidence="1">
    <location>
        <begin position="162"/>
        <end position="211"/>
    </location>
</feature>
<dbReference type="Proteomes" id="UP000254866">
    <property type="component" value="Unassembled WGS sequence"/>
</dbReference>
<comment type="caution">
    <text evidence="4">The sequence shown here is derived from an EMBL/GenBank/DDBJ whole genome shotgun (WGS) entry which is preliminary data.</text>
</comment>
<organism evidence="4 5">
    <name type="scientific">Venustampulla echinocandica</name>
    <dbReference type="NCBI Taxonomy" id="2656787"/>
    <lineage>
        <taxon>Eukaryota</taxon>
        <taxon>Fungi</taxon>
        <taxon>Dikarya</taxon>
        <taxon>Ascomycota</taxon>
        <taxon>Pezizomycotina</taxon>
        <taxon>Leotiomycetes</taxon>
        <taxon>Helotiales</taxon>
        <taxon>Pleuroascaceae</taxon>
        <taxon>Venustampulla</taxon>
    </lineage>
</organism>
<feature type="signal peptide" evidence="3">
    <location>
        <begin position="1"/>
        <end position="20"/>
    </location>
</feature>
<dbReference type="EMBL" id="NPIC01000003">
    <property type="protein sequence ID" value="RDL37076.1"/>
    <property type="molecule type" value="Genomic_DNA"/>
</dbReference>
<evidence type="ECO:0008006" key="6">
    <source>
        <dbReference type="Google" id="ProtNLM"/>
    </source>
</evidence>
<reference evidence="4 5" key="1">
    <citation type="journal article" date="2018" name="IMA Fungus">
        <title>IMA Genome-F 9: Draft genome sequence of Annulohypoxylon stygium, Aspergillus mulundensis, Berkeleyomyces basicola (syn. Thielaviopsis basicola), Ceratocystis smalleyi, two Cercospora beticola strains, Coleophoma cylindrospora, Fusarium fracticaudum, Phialophora cf. hyalina, and Morchella septimelata.</title>
        <authorList>
            <person name="Wingfield B.D."/>
            <person name="Bills G.F."/>
            <person name="Dong Y."/>
            <person name="Huang W."/>
            <person name="Nel W.J."/>
            <person name="Swalarsk-Parry B.S."/>
            <person name="Vaghefi N."/>
            <person name="Wilken P.M."/>
            <person name="An Z."/>
            <person name="de Beer Z.W."/>
            <person name="De Vos L."/>
            <person name="Chen L."/>
            <person name="Duong T.A."/>
            <person name="Gao Y."/>
            <person name="Hammerbacher A."/>
            <person name="Kikkert J.R."/>
            <person name="Li Y."/>
            <person name="Li H."/>
            <person name="Li K."/>
            <person name="Li Q."/>
            <person name="Liu X."/>
            <person name="Ma X."/>
            <person name="Naidoo K."/>
            <person name="Pethybridge S.J."/>
            <person name="Sun J."/>
            <person name="Steenkamp E.T."/>
            <person name="van der Nest M.A."/>
            <person name="van Wyk S."/>
            <person name="Wingfield M.J."/>
            <person name="Xiong C."/>
            <person name="Yue Q."/>
            <person name="Zhang X."/>
        </authorList>
    </citation>
    <scope>NUCLEOTIDE SEQUENCE [LARGE SCALE GENOMIC DNA]</scope>
    <source>
        <strain evidence="4 5">BP 5553</strain>
    </source>
</reference>
<evidence type="ECO:0000313" key="4">
    <source>
        <dbReference type="EMBL" id="RDL37076.1"/>
    </source>
</evidence>
<feature type="transmembrane region" description="Helical" evidence="2">
    <location>
        <begin position="100"/>
        <end position="123"/>
    </location>
</feature>
<accession>A0A370TNG9</accession>